<evidence type="ECO:0000313" key="8">
    <source>
        <dbReference type="Proteomes" id="UP000092154"/>
    </source>
</evidence>
<name>A0A1B7NHL4_9AGAM</name>
<keyword evidence="8" id="KW-1185">Reference proteome</keyword>
<dbReference type="InParanoid" id="A0A1B7NHL4"/>
<accession>A0A1B7NHL4</accession>
<dbReference type="InterPro" id="IPR008949">
    <property type="entry name" value="Isoprenoid_synthase_dom_sf"/>
</dbReference>
<keyword evidence="4" id="KW-0496">Mitochondrion</keyword>
<keyword evidence="5" id="KW-0472">Membrane</keyword>
<evidence type="ECO:0008006" key="9">
    <source>
        <dbReference type="Google" id="ProtNLM"/>
    </source>
</evidence>
<evidence type="ECO:0000256" key="3">
    <source>
        <dbReference type="ARBA" id="ARBA00022946"/>
    </source>
</evidence>
<dbReference type="SUPFAM" id="SSF48576">
    <property type="entry name" value="Terpenoid synthases"/>
    <property type="match status" value="1"/>
</dbReference>
<dbReference type="PANTHER" id="PTHR21181">
    <property type="match status" value="1"/>
</dbReference>
<evidence type="ECO:0000256" key="2">
    <source>
        <dbReference type="ARBA" id="ARBA00022792"/>
    </source>
</evidence>
<dbReference type="PANTHER" id="PTHR21181:SF13">
    <property type="entry name" value="NADH DEHYDROGENASE (UBIQUINONE) COMPLEX I, ASSEMBLY FACTOR 6"/>
    <property type="match status" value="1"/>
</dbReference>
<dbReference type="GO" id="GO:0032981">
    <property type="term" value="P:mitochondrial respiratory chain complex I assembly"/>
    <property type="evidence" value="ECO:0007669"/>
    <property type="project" value="TreeGrafter"/>
</dbReference>
<evidence type="ECO:0000313" key="7">
    <source>
        <dbReference type="EMBL" id="OAX44294.1"/>
    </source>
</evidence>
<sequence>MVLLPTLLRPRSLWGFGSCRRLHAGSDSRSGAGISNPAEYCRDFVRKHDYEGYLTSQLYPQRFQGGYFALRALYIELATVREAVSQTTLGQARLVFWRDAMRDIYNNKPPHHPIALAIHDATQHSRLPLYHFNRIIEAREQELHNQTHLTLESMVSHAESTSSTFLYLLLAMLNLPSSTLAHAASHLGVAQSLTTLLRALSFHASKGVMVIPAEITAKHGVNQQEVFTKGGSSHGLEDAVFELATVANDHLLTARDTFKETGGRVPSEAMPVFLAAIPVVSILRRLEAINFNAFDPSLQIRDWKLPWQVWRSYYKGSF</sequence>
<proteinExistence type="inferred from homology"/>
<dbReference type="EMBL" id="KV448126">
    <property type="protein sequence ID" value="OAX44294.1"/>
    <property type="molecule type" value="Genomic_DNA"/>
</dbReference>
<dbReference type="Proteomes" id="UP000092154">
    <property type="component" value="Unassembled WGS sequence"/>
</dbReference>
<dbReference type="InterPro" id="IPR002060">
    <property type="entry name" value="Squ/phyt_synthse"/>
</dbReference>
<evidence type="ECO:0000256" key="6">
    <source>
        <dbReference type="ARBA" id="ARBA00038273"/>
    </source>
</evidence>
<keyword evidence="2" id="KW-0999">Mitochondrion inner membrane</keyword>
<dbReference type="OrthoDB" id="270318at2759"/>
<evidence type="ECO:0000256" key="4">
    <source>
        <dbReference type="ARBA" id="ARBA00023128"/>
    </source>
</evidence>
<dbReference type="STRING" id="1314800.A0A1B7NHL4"/>
<dbReference type="Gene3D" id="1.10.600.10">
    <property type="entry name" value="Farnesyl Diphosphate Synthase"/>
    <property type="match status" value="1"/>
</dbReference>
<evidence type="ECO:0000256" key="1">
    <source>
        <dbReference type="ARBA" id="ARBA00004273"/>
    </source>
</evidence>
<protein>
    <recommendedName>
        <fullName evidence="9">Terpenoid synthase</fullName>
    </recommendedName>
</protein>
<dbReference type="GO" id="GO:0005743">
    <property type="term" value="C:mitochondrial inner membrane"/>
    <property type="evidence" value="ECO:0007669"/>
    <property type="project" value="UniProtKB-SubCell"/>
</dbReference>
<comment type="similarity">
    <text evidence="6">Belongs to the NDUFAF6 family.</text>
</comment>
<keyword evidence="3" id="KW-0809">Transit peptide</keyword>
<gene>
    <name evidence="7" type="ORF">K503DRAFT_729622</name>
</gene>
<organism evidence="7 8">
    <name type="scientific">Rhizopogon vinicolor AM-OR11-026</name>
    <dbReference type="NCBI Taxonomy" id="1314800"/>
    <lineage>
        <taxon>Eukaryota</taxon>
        <taxon>Fungi</taxon>
        <taxon>Dikarya</taxon>
        <taxon>Basidiomycota</taxon>
        <taxon>Agaricomycotina</taxon>
        <taxon>Agaricomycetes</taxon>
        <taxon>Agaricomycetidae</taxon>
        <taxon>Boletales</taxon>
        <taxon>Suillineae</taxon>
        <taxon>Rhizopogonaceae</taxon>
        <taxon>Rhizopogon</taxon>
    </lineage>
</organism>
<comment type="subcellular location">
    <subcellularLocation>
        <location evidence="1">Mitochondrion inner membrane</location>
    </subcellularLocation>
</comment>
<evidence type="ECO:0000256" key="5">
    <source>
        <dbReference type="ARBA" id="ARBA00023136"/>
    </source>
</evidence>
<reference evidence="7 8" key="1">
    <citation type="submission" date="2016-06" db="EMBL/GenBank/DDBJ databases">
        <title>Comparative genomics of the ectomycorrhizal sister species Rhizopogon vinicolor and Rhizopogon vesiculosus (Basidiomycota: Boletales) reveals a divergence of the mating type B locus.</title>
        <authorList>
            <consortium name="DOE Joint Genome Institute"/>
            <person name="Mujic A.B."/>
            <person name="Kuo A."/>
            <person name="Tritt A."/>
            <person name="Lipzen A."/>
            <person name="Chen C."/>
            <person name="Johnson J."/>
            <person name="Sharma A."/>
            <person name="Barry K."/>
            <person name="Grigoriev I.V."/>
            <person name="Spatafora J.W."/>
        </authorList>
    </citation>
    <scope>NUCLEOTIDE SEQUENCE [LARGE SCALE GENOMIC DNA]</scope>
    <source>
        <strain evidence="7 8">AM-OR11-026</strain>
    </source>
</reference>
<dbReference type="AlphaFoldDB" id="A0A1B7NHL4"/>
<dbReference type="Pfam" id="PF00494">
    <property type="entry name" value="SQS_PSY"/>
    <property type="match status" value="1"/>
</dbReference>